<feature type="compositionally biased region" description="Acidic residues" evidence="1">
    <location>
        <begin position="1"/>
        <end position="17"/>
    </location>
</feature>
<dbReference type="EMBL" id="UOEC01000074">
    <property type="protein sequence ID" value="VAV90190.1"/>
    <property type="molecule type" value="Genomic_DNA"/>
</dbReference>
<feature type="non-terminal residue" evidence="2">
    <location>
        <position position="1"/>
    </location>
</feature>
<proteinExistence type="predicted"/>
<gene>
    <name evidence="2" type="ORF">MNBD_ALPHA08-310</name>
</gene>
<dbReference type="AlphaFoldDB" id="A0A3B0RAL9"/>
<feature type="region of interest" description="Disordered" evidence="1">
    <location>
        <begin position="1"/>
        <end position="24"/>
    </location>
</feature>
<evidence type="ECO:0000256" key="1">
    <source>
        <dbReference type="SAM" id="MobiDB-lite"/>
    </source>
</evidence>
<accession>A0A3B0RAL9</accession>
<name>A0A3B0RAL9_9ZZZZ</name>
<reference evidence="2" key="1">
    <citation type="submission" date="2018-06" db="EMBL/GenBank/DDBJ databases">
        <authorList>
            <person name="Zhirakovskaya E."/>
        </authorList>
    </citation>
    <scope>NUCLEOTIDE SEQUENCE</scope>
</reference>
<organism evidence="2">
    <name type="scientific">hydrothermal vent metagenome</name>
    <dbReference type="NCBI Taxonomy" id="652676"/>
    <lineage>
        <taxon>unclassified sequences</taxon>
        <taxon>metagenomes</taxon>
        <taxon>ecological metagenomes</taxon>
    </lineage>
</organism>
<evidence type="ECO:0000313" key="2">
    <source>
        <dbReference type="EMBL" id="VAV90190.1"/>
    </source>
</evidence>
<protein>
    <submittedName>
        <fullName evidence="2">Uncharacterized protein</fullName>
    </submittedName>
</protein>
<sequence>DEGVGLAGDEEVGFADDEDKRGCR</sequence>